<feature type="transmembrane region" description="Helical" evidence="1">
    <location>
        <begin position="109"/>
        <end position="126"/>
    </location>
</feature>
<proteinExistence type="predicted"/>
<evidence type="ECO:0000313" key="3">
    <source>
        <dbReference type="Proteomes" id="UP001179483"/>
    </source>
</evidence>
<evidence type="ECO:0000256" key="1">
    <source>
        <dbReference type="SAM" id="Phobius"/>
    </source>
</evidence>
<feature type="transmembrane region" description="Helical" evidence="1">
    <location>
        <begin position="32"/>
        <end position="49"/>
    </location>
</feature>
<accession>A0AAE9XGX6</accession>
<dbReference type="RefSeq" id="WP_271735521.1">
    <property type="nucleotide sequence ID" value="NZ_CP116590.1"/>
</dbReference>
<evidence type="ECO:0000313" key="2">
    <source>
        <dbReference type="EMBL" id="WCG37234.1"/>
    </source>
</evidence>
<keyword evidence="1" id="KW-0472">Membrane</keyword>
<dbReference type="EMBL" id="CP116590">
    <property type="protein sequence ID" value="WCG37234.1"/>
    <property type="molecule type" value="Genomic_DNA"/>
</dbReference>
<sequence>MINNIDKKNIFSLLIGFFYLFWIIFLINGSQIFSIIQFILSLLILILFIQKKDVNRRSFIFISIFTLIFIINNLINRNLNLIGIFFNLQFSFIALGLANFELDKSTTKLFYNLHVIIFLFFMITGSDPNTIFAESSRNTISVIMLIQTALLYFSKYKIDKNISIIPAVITLAISLWGVGRSGILSAFVLLLFILLSKNLRSLYKTKFKVYRIIPIIAVIIAIFTFLMTNYADDIGYYITYGLERFEQLGFEEDIRGAVIKEFFENIDSMKSLVLGPDLKEVFLINLTNNNLHNSYLRLYAYYGLLGIILFSSKVILSTKNYLKIKNHVYLGLLLAILLRISTDSVAFPGHLDPIIYFLILNTIDEEKIHDYSV</sequence>
<dbReference type="AlphaFoldDB" id="A0AAE9XGX6"/>
<protein>
    <recommendedName>
        <fullName evidence="4">O-antigen ligase family protein</fullName>
    </recommendedName>
</protein>
<feature type="transmembrane region" description="Helical" evidence="1">
    <location>
        <begin position="328"/>
        <end position="347"/>
    </location>
</feature>
<feature type="transmembrane region" description="Helical" evidence="1">
    <location>
        <begin position="9"/>
        <end position="26"/>
    </location>
</feature>
<gene>
    <name evidence="2" type="ORF">PML80_06810</name>
</gene>
<keyword evidence="1" id="KW-0812">Transmembrane</keyword>
<feature type="transmembrane region" description="Helical" evidence="1">
    <location>
        <begin position="298"/>
        <end position="316"/>
    </location>
</feature>
<feature type="transmembrane region" description="Helical" evidence="1">
    <location>
        <begin position="58"/>
        <end position="75"/>
    </location>
</feature>
<feature type="transmembrane region" description="Helical" evidence="1">
    <location>
        <begin position="161"/>
        <end position="177"/>
    </location>
</feature>
<feature type="transmembrane region" description="Helical" evidence="1">
    <location>
        <begin position="81"/>
        <end position="102"/>
    </location>
</feature>
<evidence type="ECO:0008006" key="4">
    <source>
        <dbReference type="Google" id="ProtNLM"/>
    </source>
</evidence>
<reference evidence="2" key="1">
    <citation type="submission" date="2023-01" db="EMBL/GenBank/DDBJ databases">
        <title>Oxazolidinone resistance genes in florfenicol resistant enterococci from beef cattle and veal calves at slaughter.</title>
        <authorList>
            <person name="Biggel M."/>
        </authorList>
    </citation>
    <scope>NUCLEOTIDE SEQUENCE</scope>
    <source>
        <strain evidence="2">K79-1</strain>
    </source>
</reference>
<keyword evidence="1" id="KW-1133">Transmembrane helix</keyword>
<name>A0AAE9XGX6_9LACT</name>
<feature type="transmembrane region" description="Helical" evidence="1">
    <location>
        <begin position="212"/>
        <end position="231"/>
    </location>
</feature>
<organism evidence="2 3">
    <name type="scientific">Aerococcus urinaeequi</name>
    <dbReference type="NCBI Taxonomy" id="51665"/>
    <lineage>
        <taxon>Bacteria</taxon>
        <taxon>Bacillati</taxon>
        <taxon>Bacillota</taxon>
        <taxon>Bacilli</taxon>
        <taxon>Lactobacillales</taxon>
        <taxon>Aerococcaceae</taxon>
        <taxon>Aerococcus</taxon>
    </lineage>
</organism>
<dbReference type="Proteomes" id="UP001179483">
    <property type="component" value="Chromosome"/>
</dbReference>